<dbReference type="Pfam" id="PF09738">
    <property type="entry name" value="LRRFIP"/>
    <property type="match status" value="1"/>
</dbReference>
<keyword evidence="2 3" id="KW-0175">Coiled coil</keyword>
<reference evidence="4 5" key="1">
    <citation type="submission" date="2013-11" db="EMBL/GenBank/DDBJ databases">
        <title>Genome sequencing of Stegodyphus mimosarum.</title>
        <authorList>
            <person name="Bechsgaard J."/>
        </authorList>
    </citation>
    <scope>NUCLEOTIDE SEQUENCE [LARGE SCALE GENOMIC DNA]</scope>
</reference>
<dbReference type="STRING" id="407821.A0A087U4Y4"/>
<comment type="similarity">
    <text evidence="1">Belongs to the LRRFIP family.</text>
</comment>
<dbReference type="AlphaFoldDB" id="A0A087U4Y4"/>
<accession>A0A087U4Y4</accession>
<dbReference type="Proteomes" id="UP000054359">
    <property type="component" value="Unassembled WGS sequence"/>
</dbReference>
<evidence type="ECO:0000256" key="2">
    <source>
        <dbReference type="ARBA" id="ARBA00023054"/>
    </source>
</evidence>
<keyword evidence="5" id="KW-1185">Reference proteome</keyword>
<feature type="non-terminal residue" evidence="4">
    <location>
        <position position="78"/>
    </location>
</feature>
<evidence type="ECO:0000313" key="4">
    <source>
        <dbReference type="EMBL" id="KFM72423.1"/>
    </source>
</evidence>
<dbReference type="InterPro" id="IPR019139">
    <property type="entry name" value="LRRFIP1/2"/>
</dbReference>
<evidence type="ECO:0000313" key="5">
    <source>
        <dbReference type="Proteomes" id="UP000054359"/>
    </source>
</evidence>
<feature type="coiled-coil region" evidence="3">
    <location>
        <begin position="5"/>
        <end position="78"/>
    </location>
</feature>
<proteinExistence type="inferred from homology"/>
<evidence type="ECO:0000256" key="3">
    <source>
        <dbReference type="SAM" id="Coils"/>
    </source>
</evidence>
<dbReference type="EMBL" id="KK118194">
    <property type="protein sequence ID" value="KFM72423.1"/>
    <property type="molecule type" value="Genomic_DNA"/>
</dbReference>
<dbReference type="GO" id="GO:0006355">
    <property type="term" value="P:regulation of DNA-templated transcription"/>
    <property type="evidence" value="ECO:0007669"/>
    <property type="project" value="InterPro"/>
</dbReference>
<name>A0A087U4Y4_STEMI</name>
<gene>
    <name evidence="4" type="ORF">X975_15943</name>
</gene>
<protein>
    <submittedName>
        <fullName evidence="4">Leucine-rich repeat flightless-interacting protein 2</fullName>
    </submittedName>
</protein>
<evidence type="ECO:0000256" key="1">
    <source>
        <dbReference type="ARBA" id="ARBA00008275"/>
    </source>
</evidence>
<dbReference type="OrthoDB" id="10028421at2759"/>
<organism evidence="4 5">
    <name type="scientific">Stegodyphus mimosarum</name>
    <name type="common">African social velvet spider</name>
    <dbReference type="NCBI Taxonomy" id="407821"/>
    <lineage>
        <taxon>Eukaryota</taxon>
        <taxon>Metazoa</taxon>
        <taxon>Ecdysozoa</taxon>
        <taxon>Arthropoda</taxon>
        <taxon>Chelicerata</taxon>
        <taxon>Arachnida</taxon>
        <taxon>Araneae</taxon>
        <taxon>Araneomorphae</taxon>
        <taxon>Entelegynae</taxon>
        <taxon>Eresoidea</taxon>
        <taxon>Eresidae</taxon>
        <taxon>Stegodyphus</taxon>
    </lineage>
</organism>
<feature type="non-terminal residue" evidence="4">
    <location>
        <position position="1"/>
    </location>
</feature>
<sequence length="78" mass="9293">SDVRLKKFVEEKQELLDEIYRLRLDLEEERQKLSKLENSSTNHGPHVNGPDIKVLEVQREANKQVSDYKFRLKKAEQE</sequence>